<proteinExistence type="predicted"/>
<reference evidence="1" key="1">
    <citation type="submission" date="2023-07" db="EMBL/GenBank/DDBJ databases">
        <title>draft genome sequence of fig (Ficus carica).</title>
        <authorList>
            <person name="Takahashi T."/>
            <person name="Nishimura K."/>
        </authorList>
    </citation>
    <scope>NUCLEOTIDE SEQUENCE</scope>
</reference>
<comment type="caution">
    <text evidence="1">The sequence shown here is derived from an EMBL/GenBank/DDBJ whole genome shotgun (WGS) entry which is preliminary data.</text>
</comment>
<name>A0AA88DZY8_FICCA</name>
<accession>A0AA88DZY8</accession>
<evidence type="ECO:0000313" key="1">
    <source>
        <dbReference type="EMBL" id="GMN63076.1"/>
    </source>
</evidence>
<protein>
    <submittedName>
        <fullName evidence="1">Uncharacterized protein</fullName>
    </submittedName>
</protein>
<sequence>MNPAIALISVLVKERPNMRIGSRCRRRGFMALRNHIIDHTSPIHNIIPNIALSKGPRPIAIAIAEWVTSRLVLGRVLIKLGLSTVLVFDGDPALAAAVHELLLTPAPADRDDAPKGY</sequence>
<evidence type="ECO:0000313" key="2">
    <source>
        <dbReference type="Proteomes" id="UP001187192"/>
    </source>
</evidence>
<dbReference type="Proteomes" id="UP001187192">
    <property type="component" value="Unassembled WGS sequence"/>
</dbReference>
<keyword evidence="2" id="KW-1185">Reference proteome</keyword>
<dbReference type="EMBL" id="BTGU01000141">
    <property type="protein sequence ID" value="GMN63076.1"/>
    <property type="molecule type" value="Genomic_DNA"/>
</dbReference>
<organism evidence="1 2">
    <name type="scientific">Ficus carica</name>
    <name type="common">Common fig</name>
    <dbReference type="NCBI Taxonomy" id="3494"/>
    <lineage>
        <taxon>Eukaryota</taxon>
        <taxon>Viridiplantae</taxon>
        <taxon>Streptophyta</taxon>
        <taxon>Embryophyta</taxon>
        <taxon>Tracheophyta</taxon>
        <taxon>Spermatophyta</taxon>
        <taxon>Magnoliopsida</taxon>
        <taxon>eudicotyledons</taxon>
        <taxon>Gunneridae</taxon>
        <taxon>Pentapetalae</taxon>
        <taxon>rosids</taxon>
        <taxon>fabids</taxon>
        <taxon>Rosales</taxon>
        <taxon>Moraceae</taxon>
        <taxon>Ficeae</taxon>
        <taxon>Ficus</taxon>
    </lineage>
</organism>
<gene>
    <name evidence="1" type="ORF">TIFTF001_032168</name>
</gene>
<dbReference type="AlphaFoldDB" id="A0AA88DZY8"/>